<gene>
    <name evidence="1" type="ORF">GJ697_06765</name>
</gene>
<proteinExistence type="predicted"/>
<dbReference type="PIRSF" id="PIRSF019302">
    <property type="entry name" value="UCP019302"/>
    <property type="match status" value="1"/>
</dbReference>
<accession>A0A6L5QCP1</accession>
<dbReference type="Pfam" id="PF10084">
    <property type="entry name" value="DUF2322"/>
    <property type="match status" value="1"/>
</dbReference>
<reference evidence="1 2" key="1">
    <citation type="submission" date="2019-11" db="EMBL/GenBank/DDBJ databases">
        <title>Novel species isolated from a subtropical stream in China.</title>
        <authorList>
            <person name="Lu H."/>
        </authorList>
    </citation>
    <scope>NUCLEOTIDE SEQUENCE [LARGE SCALE GENOMIC DNA]</scope>
    <source>
        <strain evidence="1 2">FT25W</strain>
    </source>
</reference>
<keyword evidence="2" id="KW-1185">Reference proteome</keyword>
<dbReference type="EMBL" id="WKJM01000004">
    <property type="protein sequence ID" value="MRX07527.1"/>
    <property type="molecule type" value="Genomic_DNA"/>
</dbReference>
<evidence type="ECO:0000313" key="1">
    <source>
        <dbReference type="EMBL" id="MRX07527.1"/>
    </source>
</evidence>
<dbReference type="InterPro" id="IPR016755">
    <property type="entry name" value="UCP019302"/>
</dbReference>
<sequence length="109" mass="11683">MQLPSFTDKFSDNLSLLPAMDAVAAIELVDQSGTPVAKIENKPGQAGSLRVYGWLADTLGAITPEAAELGLKIYAEHTQDARANPGKHPNIDRLFDIQTPAQTLQVKGL</sequence>
<comment type="caution">
    <text evidence="1">The sequence shown here is derived from an EMBL/GenBank/DDBJ whole genome shotgun (WGS) entry which is preliminary data.</text>
</comment>
<protein>
    <submittedName>
        <fullName evidence="1">DUF2322 family protein</fullName>
    </submittedName>
</protein>
<name>A0A6L5QCP1_9BURK</name>
<organism evidence="1 2">
    <name type="scientific">Duganella alba</name>
    <dbReference type="NCBI Taxonomy" id="2666081"/>
    <lineage>
        <taxon>Bacteria</taxon>
        <taxon>Pseudomonadati</taxon>
        <taxon>Pseudomonadota</taxon>
        <taxon>Betaproteobacteria</taxon>
        <taxon>Burkholderiales</taxon>
        <taxon>Oxalobacteraceae</taxon>
        <taxon>Telluria group</taxon>
        <taxon>Duganella</taxon>
    </lineage>
</organism>
<evidence type="ECO:0000313" key="2">
    <source>
        <dbReference type="Proteomes" id="UP000481037"/>
    </source>
</evidence>
<dbReference type="AlphaFoldDB" id="A0A6L5QCP1"/>
<dbReference type="Proteomes" id="UP000481037">
    <property type="component" value="Unassembled WGS sequence"/>
</dbReference>